<dbReference type="Proteomes" id="UP000624703">
    <property type="component" value="Unassembled WGS sequence"/>
</dbReference>
<evidence type="ECO:0000313" key="3">
    <source>
        <dbReference type="Proteomes" id="UP000624703"/>
    </source>
</evidence>
<organism evidence="2 3">
    <name type="scientific">Persicirhabdus sediminis</name>
    <dbReference type="NCBI Taxonomy" id="454144"/>
    <lineage>
        <taxon>Bacteria</taxon>
        <taxon>Pseudomonadati</taxon>
        <taxon>Verrucomicrobiota</taxon>
        <taxon>Verrucomicrobiia</taxon>
        <taxon>Verrucomicrobiales</taxon>
        <taxon>Verrucomicrobiaceae</taxon>
        <taxon>Persicirhabdus</taxon>
    </lineage>
</organism>
<evidence type="ECO:0008006" key="4">
    <source>
        <dbReference type="Google" id="ProtNLM"/>
    </source>
</evidence>
<name>A0A8J7MBZ3_9BACT</name>
<reference evidence="2" key="1">
    <citation type="submission" date="2021-01" db="EMBL/GenBank/DDBJ databases">
        <title>Modified the classification status of verrucomicrobia.</title>
        <authorList>
            <person name="Feng X."/>
        </authorList>
    </citation>
    <scope>NUCLEOTIDE SEQUENCE</scope>
    <source>
        <strain evidence="2">_KCTC 22039</strain>
    </source>
</reference>
<sequence>MMRNFRNANVLVLVCALLFWLAHLARAEMTAEREFAQLAVVAVCEPVKRSYQMNKQGESQLVVRKFPDIPPAQLFLSSEGTGEETQALRVAVGMNSMAGFIRVPAGEKISLRLSPAAQSGEAYIQLDPLDANGSYLVLLQPKSPTAVVSWKSSSYQLVKLPRVDRTASQRQFWIFNAAPTPMPIGFGSQSQLVPAGQLVSCPYRNTRPLRSLYLVRDGKKSNQRIAKLEPQLKLCYVLTARSDGSFHWLELVLP</sequence>
<evidence type="ECO:0000313" key="2">
    <source>
        <dbReference type="EMBL" id="MBK1790667.1"/>
    </source>
</evidence>
<gene>
    <name evidence="2" type="ORF">JIN82_05805</name>
</gene>
<dbReference type="AlphaFoldDB" id="A0A8J7MBZ3"/>
<accession>A0A8J7MBZ3</accession>
<comment type="caution">
    <text evidence="2">The sequence shown here is derived from an EMBL/GenBank/DDBJ whole genome shotgun (WGS) entry which is preliminary data.</text>
</comment>
<proteinExistence type="predicted"/>
<protein>
    <recommendedName>
        <fullName evidence="4">P pilus assembly protein, chaperone PapD</fullName>
    </recommendedName>
</protein>
<evidence type="ECO:0000256" key="1">
    <source>
        <dbReference type="SAM" id="SignalP"/>
    </source>
</evidence>
<keyword evidence="3" id="KW-1185">Reference proteome</keyword>
<dbReference type="EMBL" id="JAENIM010000031">
    <property type="protein sequence ID" value="MBK1790667.1"/>
    <property type="molecule type" value="Genomic_DNA"/>
</dbReference>
<feature type="signal peptide" evidence="1">
    <location>
        <begin position="1"/>
        <end position="27"/>
    </location>
</feature>
<keyword evidence="1" id="KW-0732">Signal</keyword>
<feature type="chain" id="PRO_5035229895" description="P pilus assembly protein, chaperone PapD" evidence="1">
    <location>
        <begin position="28"/>
        <end position="254"/>
    </location>
</feature>